<dbReference type="InterPro" id="IPR015889">
    <property type="entry name" value="Intradiol_dOase_core"/>
</dbReference>
<protein>
    <submittedName>
        <fullName evidence="1">Protocatechuate 3,4-dioxygenase beta subunit</fullName>
    </submittedName>
</protein>
<dbReference type="GO" id="GO:0016702">
    <property type="term" value="F:oxidoreductase activity, acting on single donors with incorporation of molecular oxygen, incorporation of two atoms of oxygen"/>
    <property type="evidence" value="ECO:0007669"/>
    <property type="project" value="InterPro"/>
</dbReference>
<organism evidence="1 2">
    <name type="scientific">Acidovorax soli</name>
    <dbReference type="NCBI Taxonomy" id="592050"/>
    <lineage>
        <taxon>Bacteria</taxon>
        <taxon>Pseudomonadati</taxon>
        <taxon>Pseudomonadota</taxon>
        <taxon>Betaproteobacteria</taxon>
        <taxon>Burkholderiales</taxon>
        <taxon>Comamonadaceae</taxon>
        <taxon>Acidovorax</taxon>
    </lineage>
</organism>
<dbReference type="EMBL" id="JACHLK010000009">
    <property type="protein sequence ID" value="MBB6561606.1"/>
    <property type="molecule type" value="Genomic_DNA"/>
</dbReference>
<proteinExistence type="predicted"/>
<gene>
    <name evidence="1" type="ORF">HNP48_004300</name>
</gene>
<dbReference type="Gene3D" id="2.60.130.10">
    <property type="entry name" value="Aromatic compound dioxygenase"/>
    <property type="match status" value="1"/>
</dbReference>
<name>A0A7X0PHM8_9BURK</name>
<dbReference type="Proteomes" id="UP000575083">
    <property type="component" value="Unassembled WGS sequence"/>
</dbReference>
<dbReference type="PANTHER" id="PTHR34315:SF1">
    <property type="entry name" value="INTRADIOL RING-CLEAVAGE DIOXYGENASES DOMAIN-CONTAINING PROTEIN-RELATED"/>
    <property type="match status" value="1"/>
</dbReference>
<dbReference type="AlphaFoldDB" id="A0A7X0PHM8"/>
<comment type="caution">
    <text evidence="1">The sequence shown here is derived from an EMBL/GenBank/DDBJ whole genome shotgun (WGS) entry which is preliminary data.</text>
</comment>
<dbReference type="RefSeq" id="WP_221480299.1">
    <property type="nucleotide sequence ID" value="NZ_JACHLK010000009.1"/>
</dbReference>
<sequence>MNNALYHDDDTAHHHGLPHDLKTLTRQAATRRNALRWLAVGSMAPLSLLSGNSMADTASDTSTVLNWAQATYPQWFPASSAVAQSNANFIFRFYPTTDNYLGVSLQDSNLYAYGRETGYAFLNLGPLSHWVSMAAGGATSQTCSIIPQETAGPYPGDGSNSNQSGVANALTLSGIVRSDIRASIGGATGIAAGIPLRVELELVNTASSCATLSGYAIYLWHCTRDGLYSMYSNGVTAENYLRGVQETSASGVATFQSIFPGCYSGRMPHIHFEVYRNLASATRGANAIRTSQMAFPTAVCQQVYTTDGYSASVRNLSQISFATDNVFSDGVSLQTATVTGDNTSGYVAKLRVGVSG</sequence>
<evidence type="ECO:0000313" key="2">
    <source>
        <dbReference type="Proteomes" id="UP000575083"/>
    </source>
</evidence>
<keyword evidence="1" id="KW-0560">Oxidoreductase</keyword>
<reference evidence="1 2" key="1">
    <citation type="submission" date="2020-08" db="EMBL/GenBank/DDBJ databases">
        <title>Functional genomics of gut bacteria from endangered species of beetles.</title>
        <authorList>
            <person name="Carlos-Shanley C."/>
        </authorList>
    </citation>
    <scope>NUCLEOTIDE SEQUENCE [LARGE SCALE GENOMIC DNA]</scope>
    <source>
        <strain evidence="1 2">S00198</strain>
    </source>
</reference>
<keyword evidence="2" id="KW-1185">Reference proteome</keyword>
<evidence type="ECO:0000313" key="1">
    <source>
        <dbReference type="EMBL" id="MBB6561606.1"/>
    </source>
</evidence>
<accession>A0A7X0PHM8</accession>
<dbReference type="PANTHER" id="PTHR34315">
    <property type="match status" value="1"/>
</dbReference>
<keyword evidence="1" id="KW-0223">Dioxygenase</keyword>
<dbReference type="GO" id="GO:0005506">
    <property type="term" value="F:iron ion binding"/>
    <property type="evidence" value="ECO:0007669"/>
    <property type="project" value="InterPro"/>
</dbReference>
<dbReference type="SUPFAM" id="SSF49482">
    <property type="entry name" value="Aromatic compound dioxygenase"/>
    <property type="match status" value="1"/>
</dbReference>